<evidence type="ECO:0000313" key="2">
    <source>
        <dbReference type="Proteomes" id="UP001589613"/>
    </source>
</evidence>
<name>A0ABV5UZE4_9MICO</name>
<dbReference type="EMBL" id="JBHMAX010000005">
    <property type="protein sequence ID" value="MFB9730931.1"/>
    <property type="molecule type" value="Genomic_DNA"/>
</dbReference>
<comment type="caution">
    <text evidence="1">The sequence shown here is derived from an EMBL/GenBank/DDBJ whole genome shotgun (WGS) entry which is preliminary data.</text>
</comment>
<protein>
    <submittedName>
        <fullName evidence="1">Uncharacterized protein</fullName>
    </submittedName>
</protein>
<proteinExistence type="predicted"/>
<dbReference type="Proteomes" id="UP001589613">
    <property type="component" value="Unassembled WGS sequence"/>
</dbReference>
<accession>A0ABV5UZE4</accession>
<reference evidence="1 2" key="1">
    <citation type="submission" date="2024-09" db="EMBL/GenBank/DDBJ databases">
        <authorList>
            <person name="Sun Q."/>
            <person name="Mori K."/>
        </authorList>
    </citation>
    <scope>NUCLEOTIDE SEQUENCE [LARGE SCALE GENOMIC DNA]</scope>
    <source>
        <strain evidence="1 2">JCM 12763</strain>
    </source>
</reference>
<gene>
    <name evidence="1" type="ORF">ACFFN0_02610</name>
</gene>
<sequence length="184" mass="18782">MERPAAMGRGAPLGKVPGRGFGPRRTLAFLAAMVPAAVLLVACDGPVDPRPAPDSGVSGRMVSVDDTGLPPSPDGGGGMLLVPEESVDGLSRIVALPEADQLAYTTFVIEPQAVAELGGHVVEVDRRGHFVLTQAGRFLLCRMPDPEGSGTPPGGVRGCDVVDLPASGTLRATFGEGGFSASVR</sequence>
<organism evidence="1 2">
    <name type="scientific">Ornithinimicrobium kibberense</name>
    <dbReference type="NCBI Taxonomy" id="282060"/>
    <lineage>
        <taxon>Bacteria</taxon>
        <taxon>Bacillati</taxon>
        <taxon>Actinomycetota</taxon>
        <taxon>Actinomycetes</taxon>
        <taxon>Micrococcales</taxon>
        <taxon>Ornithinimicrobiaceae</taxon>
        <taxon>Ornithinimicrobium</taxon>
    </lineage>
</organism>
<keyword evidence="2" id="KW-1185">Reference proteome</keyword>
<evidence type="ECO:0000313" key="1">
    <source>
        <dbReference type="EMBL" id="MFB9730931.1"/>
    </source>
</evidence>
<dbReference type="RefSeq" id="WP_141339189.1">
    <property type="nucleotide sequence ID" value="NZ_JBHMAX010000005.1"/>
</dbReference>